<feature type="compositionally biased region" description="Pro residues" evidence="1">
    <location>
        <begin position="22"/>
        <end position="36"/>
    </location>
</feature>
<evidence type="ECO:0000256" key="2">
    <source>
        <dbReference type="SAM" id="Phobius"/>
    </source>
</evidence>
<dbReference type="Proteomes" id="UP001518976">
    <property type="component" value="Unassembled WGS sequence"/>
</dbReference>
<sequence length="263" mass="26851">MSQPPGPPGPYGAGGYGHGQQPPGPGGGPYGPPPGPGYGAPGPYGAWPPLPVPPRRRGLGGGAITAIVLGSLTLVGVVVFALAALVRATQPLGTEKIAFPSTLEDGEYHRMDNNAQVESQERQLQEQLPSDGTAKVATYSISASGDPTAGGLAIAGAYGDIDVSSSKMRDDMLDGMQQSQAGQVVGPRREFRPGSGEVEISCQLTRISQGGASIYAPACAWADDSTAATVLEIKVANTTPGSVDLEEFASVTARVKDDVTVPK</sequence>
<evidence type="ECO:0000313" key="3">
    <source>
        <dbReference type="EMBL" id="MBO8184325.1"/>
    </source>
</evidence>
<evidence type="ECO:0000256" key="1">
    <source>
        <dbReference type="SAM" id="MobiDB-lite"/>
    </source>
</evidence>
<feature type="transmembrane region" description="Helical" evidence="2">
    <location>
        <begin position="63"/>
        <end position="86"/>
    </location>
</feature>
<comment type="caution">
    <text evidence="3">The sequence shown here is derived from an EMBL/GenBank/DDBJ whole genome shotgun (WGS) entry which is preliminary data.</text>
</comment>
<gene>
    <name evidence="3" type="ORF">JW592_02350</name>
</gene>
<dbReference type="RefSeq" id="WP_209263158.1">
    <property type="nucleotide sequence ID" value="NZ_JAFFZN010000002.1"/>
</dbReference>
<keyword evidence="2" id="KW-1133">Transmembrane helix</keyword>
<evidence type="ECO:0008006" key="5">
    <source>
        <dbReference type="Google" id="ProtNLM"/>
    </source>
</evidence>
<protein>
    <recommendedName>
        <fullName evidence="5">Tat pathway signal sequence domain protein</fullName>
    </recommendedName>
</protein>
<keyword evidence="2" id="KW-0472">Membrane</keyword>
<feature type="region of interest" description="Disordered" evidence="1">
    <location>
        <begin position="1"/>
        <end position="42"/>
    </location>
</feature>
<organism evidence="3 4">
    <name type="scientific">Streptomyces spirodelae</name>
    <dbReference type="NCBI Taxonomy" id="2812904"/>
    <lineage>
        <taxon>Bacteria</taxon>
        <taxon>Bacillati</taxon>
        <taxon>Actinomycetota</taxon>
        <taxon>Actinomycetes</taxon>
        <taxon>Kitasatosporales</taxon>
        <taxon>Streptomycetaceae</taxon>
        <taxon>Streptomyces</taxon>
    </lineage>
</organism>
<evidence type="ECO:0000313" key="4">
    <source>
        <dbReference type="Proteomes" id="UP001518976"/>
    </source>
</evidence>
<keyword evidence="2" id="KW-0812">Transmembrane</keyword>
<accession>A0ABS3WMH7</accession>
<proteinExistence type="predicted"/>
<keyword evidence="4" id="KW-1185">Reference proteome</keyword>
<reference evidence="3 4" key="1">
    <citation type="submission" date="2021-02" db="EMBL/GenBank/DDBJ databases">
        <title>Streptomyces spirodelae sp. nov., isolated from duckweed.</title>
        <authorList>
            <person name="Saimee Y."/>
            <person name="Duangmal K."/>
        </authorList>
    </citation>
    <scope>NUCLEOTIDE SEQUENCE [LARGE SCALE GENOMIC DNA]</scope>
    <source>
        <strain evidence="3 4">DW4-2</strain>
    </source>
</reference>
<name>A0ABS3WMH7_9ACTN</name>
<feature type="compositionally biased region" description="Pro residues" evidence="1">
    <location>
        <begin position="1"/>
        <end position="10"/>
    </location>
</feature>
<dbReference type="EMBL" id="JAFFZN010000002">
    <property type="protein sequence ID" value="MBO8184325.1"/>
    <property type="molecule type" value="Genomic_DNA"/>
</dbReference>